<feature type="coiled-coil region" evidence="1">
    <location>
        <begin position="122"/>
        <end position="203"/>
    </location>
</feature>
<accession>G0U956</accession>
<sequence>MDHTREIMDDVEARRCAIEMRIGSSIRNAQRALSINSTQHIPNAMAETYAALTALSAYLALPSGSPKAAATVNIIAKLLRTIATLSKAEYDCAMTTPIHSPLKEMPASLKDASPESNSGKIISEYQAEVAHLQQQLNDAQQDREFAEEQLKCMAEQLQNFHELAKQERLSQSQNTKTAKHVDAEEHAALKAALQQECEKVSELTVLLHESRDQVRALEEVRTFMEGTLQEPQGQGRQTACAEDASATAKHVDAEEHAALKEALQQECEKVRELTVLLHESRDQVRALEEVRTFMEGTLQEPQGQGRQTACAEDATAT</sequence>
<feature type="non-terminal residue" evidence="3">
    <location>
        <position position="317"/>
    </location>
</feature>
<evidence type="ECO:0000256" key="1">
    <source>
        <dbReference type="SAM" id="Coils"/>
    </source>
</evidence>
<dbReference type="AlphaFoldDB" id="G0U956"/>
<proteinExistence type="predicted"/>
<name>G0U956_TRYVY</name>
<organism evidence="3">
    <name type="scientific">Trypanosoma vivax (strain Y486)</name>
    <dbReference type="NCBI Taxonomy" id="1055687"/>
    <lineage>
        <taxon>Eukaryota</taxon>
        <taxon>Discoba</taxon>
        <taxon>Euglenozoa</taxon>
        <taxon>Kinetoplastea</taxon>
        <taxon>Metakinetoplastina</taxon>
        <taxon>Trypanosomatida</taxon>
        <taxon>Trypanosomatidae</taxon>
        <taxon>Trypanosoma</taxon>
        <taxon>Duttonella</taxon>
    </lineage>
</organism>
<keyword evidence="1" id="KW-0175">Coiled coil</keyword>
<dbReference type="EMBL" id="HE573027">
    <property type="protein sequence ID" value="CCC54140.1"/>
    <property type="molecule type" value="Genomic_DNA"/>
</dbReference>
<dbReference type="VEuPathDB" id="TriTrypDB:TvY486_1116240"/>
<evidence type="ECO:0000256" key="2">
    <source>
        <dbReference type="SAM" id="MobiDB-lite"/>
    </source>
</evidence>
<feature type="coiled-coil region" evidence="1">
    <location>
        <begin position="253"/>
        <end position="290"/>
    </location>
</feature>
<reference evidence="3" key="1">
    <citation type="journal article" date="2012" name="Proc. Natl. Acad. Sci. U.S.A.">
        <title>Antigenic diversity is generated by distinct evolutionary mechanisms in African trypanosome species.</title>
        <authorList>
            <person name="Jackson A.P."/>
            <person name="Berry A."/>
            <person name="Aslett M."/>
            <person name="Allison H.C."/>
            <person name="Burton P."/>
            <person name="Vavrova-Anderson J."/>
            <person name="Brown R."/>
            <person name="Browne H."/>
            <person name="Corton N."/>
            <person name="Hauser H."/>
            <person name="Gamble J."/>
            <person name="Gilderthorp R."/>
            <person name="Marcello L."/>
            <person name="McQuillan J."/>
            <person name="Otto T.D."/>
            <person name="Quail M.A."/>
            <person name="Sanders M.J."/>
            <person name="van Tonder A."/>
            <person name="Ginger M.L."/>
            <person name="Field M.C."/>
            <person name="Barry J.D."/>
            <person name="Hertz-Fowler C."/>
            <person name="Berriman M."/>
        </authorList>
    </citation>
    <scope>NUCLEOTIDE SEQUENCE</scope>
    <source>
        <strain evidence="3">Y486</strain>
    </source>
</reference>
<gene>
    <name evidence="3" type="ORF">TVY486_1116240</name>
</gene>
<feature type="region of interest" description="Disordered" evidence="2">
    <location>
        <begin position="295"/>
        <end position="317"/>
    </location>
</feature>
<protein>
    <submittedName>
        <fullName evidence="3">Uncharacterized protein</fullName>
    </submittedName>
</protein>
<evidence type="ECO:0000313" key="3">
    <source>
        <dbReference type="EMBL" id="CCC54140.1"/>
    </source>
</evidence>